<dbReference type="Ensembl" id="ENSPKIT00000005303.1">
    <property type="protein sequence ID" value="ENSPKIP00000024594.1"/>
    <property type="gene ID" value="ENSPKIG00000007776.1"/>
</dbReference>
<evidence type="ECO:0000313" key="3">
    <source>
        <dbReference type="Proteomes" id="UP000261540"/>
    </source>
</evidence>
<evidence type="ECO:0000313" key="2">
    <source>
        <dbReference type="Ensembl" id="ENSPKIP00000024594.1"/>
    </source>
</evidence>
<organism evidence="2 3">
    <name type="scientific">Paramormyrops kingsleyae</name>
    <dbReference type="NCBI Taxonomy" id="1676925"/>
    <lineage>
        <taxon>Eukaryota</taxon>
        <taxon>Metazoa</taxon>
        <taxon>Chordata</taxon>
        <taxon>Craniata</taxon>
        <taxon>Vertebrata</taxon>
        <taxon>Euteleostomi</taxon>
        <taxon>Actinopterygii</taxon>
        <taxon>Neopterygii</taxon>
        <taxon>Teleostei</taxon>
        <taxon>Osteoglossocephala</taxon>
        <taxon>Osteoglossomorpha</taxon>
        <taxon>Osteoglossiformes</taxon>
        <taxon>Mormyridae</taxon>
        <taxon>Paramormyrops</taxon>
    </lineage>
</organism>
<keyword evidence="3" id="KW-1185">Reference proteome</keyword>
<keyword evidence="1" id="KW-0472">Membrane</keyword>
<evidence type="ECO:0000256" key="1">
    <source>
        <dbReference type="SAM" id="Phobius"/>
    </source>
</evidence>
<feature type="transmembrane region" description="Helical" evidence="1">
    <location>
        <begin position="59"/>
        <end position="80"/>
    </location>
</feature>
<accession>A0A3B3S1J2</accession>
<dbReference type="Proteomes" id="UP000261540">
    <property type="component" value="Unplaced"/>
</dbReference>
<feature type="transmembrane region" description="Helical" evidence="1">
    <location>
        <begin position="21"/>
        <end position="39"/>
    </location>
</feature>
<reference evidence="2" key="2">
    <citation type="submission" date="2025-09" db="UniProtKB">
        <authorList>
            <consortium name="Ensembl"/>
        </authorList>
    </citation>
    <scope>IDENTIFICATION</scope>
</reference>
<keyword evidence="1" id="KW-0812">Transmembrane</keyword>
<protein>
    <submittedName>
        <fullName evidence="2">Uncharacterized protein</fullName>
    </submittedName>
</protein>
<reference evidence="2" key="1">
    <citation type="submission" date="2025-08" db="UniProtKB">
        <authorList>
            <consortium name="Ensembl"/>
        </authorList>
    </citation>
    <scope>IDENTIFICATION</scope>
</reference>
<dbReference type="AlphaFoldDB" id="A0A3B3S1J2"/>
<name>A0A3B3S1J2_9TELE</name>
<sequence>MNMERPTGASGEVGLGLDGKFVLGVLPFIILVSLVWYIFCTFLLPAPNLQDLYLQDWKQPWSMSVGGALFWVAWGCGHMVDSCRHGWHRLAPAGVSA</sequence>
<keyword evidence="1" id="KW-1133">Transmembrane helix</keyword>
<proteinExistence type="predicted"/>